<dbReference type="GO" id="GO:0008270">
    <property type="term" value="F:zinc ion binding"/>
    <property type="evidence" value="ECO:0007669"/>
    <property type="project" value="UniProtKB-KW"/>
</dbReference>
<dbReference type="SUPFAM" id="SSF57850">
    <property type="entry name" value="RING/U-box"/>
    <property type="match status" value="1"/>
</dbReference>
<evidence type="ECO:0000256" key="6">
    <source>
        <dbReference type="ARBA" id="ARBA00022989"/>
    </source>
</evidence>
<dbReference type="Pfam" id="PF13639">
    <property type="entry name" value="zf-RING_2"/>
    <property type="match status" value="1"/>
</dbReference>
<evidence type="ECO:0000259" key="10">
    <source>
        <dbReference type="PROSITE" id="PS50089"/>
    </source>
</evidence>
<evidence type="ECO:0000313" key="12">
    <source>
        <dbReference type="RefSeq" id="XP_022337996.1"/>
    </source>
</evidence>
<evidence type="ECO:0000256" key="8">
    <source>
        <dbReference type="PROSITE-ProRule" id="PRU00175"/>
    </source>
</evidence>
<feature type="transmembrane region" description="Helical" evidence="9">
    <location>
        <begin position="256"/>
        <end position="275"/>
    </location>
</feature>
<keyword evidence="3" id="KW-0479">Metal-binding</keyword>
<dbReference type="KEGG" id="cvn:111133684"/>
<keyword evidence="5" id="KW-0862">Zinc</keyword>
<dbReference type="InterPro" id="IPR001841">
    <property type="entry name" value="Znf_RING"/>
</dbReference>
<dbReference type="InterPro" id="IPR013083">
    <property type="entry name" value="Znf_RING/FYVE/PHD"/>
</dbReference>
<dbReference type="CDD" id="cd16454">
    <property type="entry name" value="RING-H2_PA-TM-RING"/>
    <property type="match status" value="1"/>
</dbReference>
<keyword evidence="4 8" id="KW-0863">Zinc-finger</keyword>
<keyword evidence="11" id="KW-1185">Reference proteome</keyword>
<keyword evidence="6 9" id="KW-1133">Transmembrane helix</keyword>
<evidence type="ECO:0000256" key="5">
    <source>
        <dbReference type="ARBA" id="ARBA00022833"/>
    </source>
</evidence>
<protein>
    <submittedName>
        <fullName evidence="12">RING finger protein 215-like</fullName>
    </submittedName>
</protein>
<reference evidence="12" key="1">
    <citation type="submission" date="2025-08" db="UniProtKB">
        <authorList>
            <consortium name="RefSeq"/>
        </authorList>
    </citation>
    <scope>IDENTIFICATION</scope>
    <source>
        <tissue evidence="12">Whole sample</tissue>
    </source>
</reference>
<accession>A0A8B8EEJ5</accession>
<comment type="subcellular location">
    <subcellularLocation>
        <location evidence="1">Membrane</location>
    </subcellularLocation>
</comment>
<feature type="domain" description="RING-type" evidence="10">
    <location>
        <begin position="322"/>
        <end position="363"/>
    </location>
</feature>
<evidence type="ECO:0000256" key="3">
    <source>
        <dbReference type="ARBA" id="ARBA00022723"/>
    </source>
</evidence>
<dbReference type="Gene3D" id="3.50.30.30">
    <property type="match status" value="1"/>
</dbReference>
<evidence type="ECO:0000256" key="9">
    <source>
        <dbReference type="SAM" id="Phobius"/>
    </source>
</evidence>
<name>A0A8B8EEJ5_CRAVI</name>
<dbReference type="SMART" id="SM00184">
    <property type="entry name" value="RING"/>
    <property type="match status" value="1"/>
</dbReference>
<keyword evidence="7 9" id="KW-0472">Membrane</keyword>
<keyword evidence="2 9" id="KW-0812">Transmembrane</keyword>
<evidence type="ECO:0000256" key="2">
    <source>
        <dbReference type="ARBA" id="ARBA00022692"/>
    </source>
</evidence>
<dbReference type="GO" id="GO:0016020">
    <property type="term" value="C:membrane"/>
    <property type="evidence" value="ECO:0007669"/>
    <property type="project" value="UniProtKB-SubCell"/>
</dbReference>
<dbReference type="Gene3D" id="3.30.40.10">
    <property type="entry name" value="Zinc/RING finger domain, C3HC4 (zinc finger)"/>
    <property type="match status" value="1"/>
</dbReference>
<dbReference type="Proteomes" id="UP000694844">
    <property type="component" value="Chromosome 5"/>
</dbReference>
<dbReference type="OrthoDB" id="8062037at2759"/>
<dbReference type="RefSeq" id="XP_022337996.1">
    <property type="nucleotide sequence ID" value="XM_022482288.1"/>
</dbReference>
<dbReference type="FunFam" id="3.30.40.10:FF:000009">
    <property type="entry name" value="E3 ubiquitin-protein ligase RNF130"/>
    <property type="match status" value="1"/>
</dbReference>
<sequence length="376" mass="42438">MTDVWILVHLSFIHIFLSRKRNIVSLVYLLLPLLAPTLAAPNKTAVINVHRAEKLHNQPQLSAKSVASSTIKDENIVAENIRGKFSELGNVKEAEGRLHLLSSDCDSNDEKSFARLPENWIAVFHLRERGGSSVSDQHKECTSMIDRMQKALVFGASAIIILTLNPKIWKELEGKQMFSCPVIIVEALENITNFVSVLKSKMKMKAKIYQASKASFPTLTLWAACGRPTNGHSYHEWDGVVCMGSEEETSGKADPISFWNFFYSGTFLILMLLAIKSRRRLANDWGEDSEIESALRDLTFKALSSMKTKKIKGNQVNPYDLCAICLELFNKKQKLRVLPCSHEFHTKCVDPWLVKNRTCPLCKLNIVEEMAKEISI</sequence>
<dbReference type="PROSITE" id="PS50089">
    <property type="entry name" value="ZF_RING_2"/>
    <property type="match status" value="1"/>
</dbReference>
<dbReference type="GeneID" id="111133684"/>
<gene>
    <name evidence="12" type="primary">LOC111133684</name>
</gene>
<proteinExistence type="predicted"/>
<evidence type="ECO:0000256" key="7">
    <source>
        <dbReference type="ARBA" id="ARBA00023136"/>
    </source>
</evidence>
<dbReference type="AlphaFoldDB" id="A0A8B8EEJ5"/>
<evidence type="ECO:0000313" key="11">
    <source>
        <dbReference type="Proteomes" id="UP000694844"/>
    </source>
</evidence>
<evidence type="ECO:0000256" key="4">
    <source>
        <dbReference type="ARBA" id="ARBA00022771"/>
    </source>
</evidence>
<organism evidence="11 12">
    <name type="scientific">Crassostrea virginica</name>
    <name type="common">Eastern oyster</name>
    <dbReference type="NCBI Taxonomy" id="6565"/>
    <lineage>
        <taxon>Eukaryota</taxon>
        <taxon>Metazoa</taxon>
        <taxon>Spiralia</taxon>
        <taxon>Lophotrochozoa</taxon>
        <taxon>Mollusca</taxon>
        <taxon>Bivalvia</taxon>
        <taxon>Autobranchia</taxon>
        <taxon>Pteriomorphia</taxon>
        <taxon>Ostreida</taxon>
        <taxon>Ostreoidea</taxon>
        <taxon>Ostreidae</taxon>
        <taxon>Crassostrea</taxon>
    </lineage>
</organism>
<dbReference type="InterPro" id="IPR051073">
    <property type="entry name" value="ZNRF3_Arkadia_E3_ligases"/>
</dbReference>
<evidence type="ECO:0000256" key="1">
    <source>
        <dbReference type="ARBA" id="ARBA00004370"/>
    </source>
</evidence>
<dbReference type="PANTHER" id="PTHR16200">
    <property type="entry name" value="RING ZINC FINGER"/>
    <property type="match status" value="1"/>
</dbReference>